<accession>A0ABS9U389</accession>
<dbReference type="RefSeq" id="WP_241054770.1">
    <property type="nucleotide sequence ID" value="NZ_JAKZBV010000001.1"/>
</dbReference>
<name>A0ABS9U389_9MICC</name>
<evidence type="ECO:0000256" key="1">
    <source>
        <dbReference type="SAM" id="MobiDB-lite"/>
    </source>
</evidence>
<feature type="region of interest" description="Disordered" evidence="1">
    <location>
        <begin position="31"/>
        <end position="63"/>
    </location>
</feature>
<evidence type="ECO:0000313" key="3">
    <source>
        <dbReference type="Proteomes" id="UP001202922"/>
    </source>
</evidence>
<organism evidence="2 3">
    <name type="scientific">Sinomonas terrae</name>
    <dbReference type="NCBI Taxonomy" id="2908838"/>
    <lineage>
        <taxon>Bacteria</taxon>
        <taxon>Bacillati</taxon>
        <taxon>Actinomycetota</taxon>
        <taxon>Actinomycetes</taxon>
        <taxon>Micrococcales</taxon>
        <taxon>Micrococcaceae</taxon>
        <taxon>Sinomonas</taxon>
    </lineage>
</organism>
<protein>
    <submittedName>
        <fullName evidence="2">Uncharacterized protein</fullName>
    </submittedName>
</protein>
<comment type="caution">
    <text evidence="2">The sequence shown here is derived from an EMBL/GenBank/DDBJ whole genome shotgun (WGS) entry which is preliminary data.</text>
</comment>
<evidence type="ECO:0000313" key="2">
    <source>
        <dbReference type="EMBL" id="MCH6471159.1"/>
    </source>
</evidence>
<dbReference type="EMBL" id="JAKZBV010000001">
    <property type="protein sequence ID" value="MCH6471159.1"/>
    <property type="molecule type" value="Genomic_DNA"/>
</dbReference>
<dbReference type="Proteomes" id="UP001202922">
    <property type="component" value="Unassembled WGS sequence"/>
</dbReference>
<proteinExistence type="predicted"/>
<sequence length="82" mass="8414">METAAAADRRGTCVRVLEHLVATQRSLEATLGPLAAAHRPPSGSGPDGDPRGGAQTASELEDAGMTADLLLEKLARVLNALP</sequence>
<keyword evidence="3" id="KW-1185">Reference proteome</keyword>
<reference evidence="2 3" key="1">
    <citation type="submission" date="2022-03" db="EMBL/GenBank/DDBJ databases">
        <title>Sinomonas sp. isolated from a soil.</title>
        <authorList>
            <person name="Han J."/>
            <person name="Kim D.-U."/>
        </authorList>
    </citation>
    <scope>NUCLEOTIDE SEQUENCE [LARGE SCALE GENOMIC DNA]</scope>
    <source>
        <strain evidence="2 3">5-5</strain>
    </source>
</reference>
<gene>
    <name evidence="2" type="ORF">L0M17_14420</name>
</gene>